<dbReference type="Proteomes" id="UP000306918">
    <property type="component" value="Unassembled WGS sequence"/>
</dbReference>
<comment type="caution">
    <text evidence="1">The sequence shown here is derived from an EMBL/GenBank/DDBJ whole genome shotgun (WGS) entry which is preliminary data.</text>
</comment>
<keyword evidence="3" id="KW-1185">Reference proteome</keyword>
<sequence>MFFITRFVLFVTPFIEHRHKKTGVPEEKMQFITPLSEARHIKNKTPSHFGKNGLKACIHLCHQSPPKEFRSGLTGRANPQTLSPAAIGKVSFLFTIKNKQSWHIQIIAW</sequence>
<proteinExistence type="predicted"/>
<dbReference type="AlphaFoldDB" id="A0A4S8HIY1"/>
<reference evidence="1 3" key="1">
    <citation type="submission" date="2019-04" db="EMBL/GenBank/DDBJ databases">
        <title>Niastella caeni sp. nov., isolated from activated sludge.</title>
        <authorList>
            <person name="Sheng M."/>
        </authorList>
    </citation>
    <scope>NUCLEOTIDE SEQUENCE [LARGE SCALE GENOMIC DNA]</scope>
    <source>
        <strain evidence="1 3">HX-2-15</strain>
    </source>
</reference>
<organism evidence="1 3">
    <name type="scientific">Niastella caeni</name>
    <dbReference type="NCBI Taxonomy" id="2569763"/>
    <lineage>
        <taxon>Bacteria</taxon>
        <taxon>Pseudomonadati</taxon>
        <taxon>Bacteroidota</taxon>
        <taxon>Chitinophagia</taxon>
        <taxon>Chitinophagales</taxon>
        <taxon>Chitinophagaceae</taxon>
        <taxon>Niastella</taxon>
    </lineage>
</organism>
<evidence type="ECO:0000313" key="1">
    <source>
        <dbReference type="EMBL" id="THU34995.1"/>
    </source>
</evidence>
<evidence type="ECO:0000313" key="2">
    <source>
        <dbReference type="EMBL" id="THU36114.1"/>
    </source>
</evidence>
<dbReference type="RefSeq" id="WP_136579353.1">
    <property type="nucleotide sequence ID" value="NZ_STFF01000006.1"/>
</dbReference>
<protein>
    <submittedName>
        <fullName evidence="1">Uncharacterized protein</fullName>
    </submittedName>
</protein>
<dbReference type="EMBL" id="STFF01000006">
    <property type="protein sequence ID" value="THU36114.1"/>
    <property type="molecule type" value="Genomic_DNA"/>
</dbReference>
<dbReference type="EMBL" id="STFF01000007">
    <property type="protein sequence ID" value="THU34995.1"/>
    <property type="molecule type" value="Genomic_DNA"/>
</dbReference>
<gene>
    <name evidence="2" type="ORF">FAM09_22280</name>
    <name evidence="1" type="ORF">FAM09_23705</name>
</gene>
<name>A0A4S8HIY1_9BACT</name>
<evidence type="ECO:0000313" key="3">
    <source>
        <dbReference type="Proteomes" id="UP000306918"/>
    </source>
</evidence>
<accession>A0A4S8HIY1</accession>